<keyword evidence="12 15" id="KW-0472">Membrane</keyword>
<protein>
    <submittedName>
        <fullName evidence="16">Cytochrome P450 6a2</fullName>
    </submittedName>
</protein>
<evidence type="ECO:0000256" key="11">
    <source>
        <dbReference type="ARBA" id="ARBA00023033"/>
    </source>
</evidence>
<gene>
    <name evidence="16" type="primary">Cyp6a2_0</name>
    <name evidence="16" type="ORF">CM83_3903</name>
</gene>
<evidence type="ECO:0000313" key="16">
    <source>
        <dbReference type="EMBL" id="JAG35123.1"/>
    </source>
</evidence>
<dbReference type="PANTHER" id="PTHR24292:SF54">
    <property type="entry name" value="CYP9F3-RELATED"/>
    <property type="match status" value="1"/>
</dbReference>
<evidence type="ECO:0000256" key="15">
    <source>
        <dbReference type="SAM" id="Phobius"/>
    </source>
</evidence>
<feature type="binding site" description="axial binding residue" evidence="13">
    <location>
        <position position="466"/>
    </location>
    <ligand>
        <name>heme</name>
        <dbReference type="ChEBI" id="CHEBI:30413"/>
    </ligand>
    <ligandPart>
        <name>Fe</name>
        <dbReference type="ChEBI" id="CHEBI:18248"/>
    </ligandPart>
</feature>
<keyword evidence="10 13" id="KW-0408">Iron</keyword>
<evidence type="ECO:0000256" key="8">
    <source>
        <dbReference type="ARBA" id="ARBA00022848"/>
    </source>
</evidence>
<dbReference type="Gene3D" id="1.10.630.10">
    <property type="entry name" value="Cytochrome P450"/>
    <property type="match status" value="1"/>
</dbReference>
<evidence type="ECO:0000256" key="12">
    <source>
        <dbReference type="ARBA" id="ARBA00023136"/>
    </source>
</evidence>
<dbReference type="CDD" id="cd11056">
    <property type="entry name" value="CYP6-like"/>
    <property type="match status" value="1"/>
</dbReference>
<dbReference type="GO" id="GO:0016705">
    <property type="term" value="F:oxidoreductase activity, acting on paired donors, with incorporation or reduction of molecular oxygen"/>
    <property type="evidence" value="ECO:0007669"/>
    <property type="project" value="InterPro"/>
</dbReference>
<comment type="similarity">
    <text evidence="4 14">Belongs to the cytochrome P450 family.</text>
</comment>
<feature type="non-terminal residue" evidence="16">
    <location>
        <position position="1"/>
    </location>
</feature>
<dbReference type="FunFam" id="1.10.630.10:FF:000042">
    <property type="entry name" value="Cytochrome P450"/>
    <property type="match status" value="1"/>
</dbReference>
<dbReference type="InterPro" id="IPR050476">
    <property type="entry name" value="Insect_CytP450_Detox"/>
</dbReference>
<dbReference type="AlphaFoldDB" id="A0A0A9YVM1"/>
<dbReference type="InterPro" id="IPR036396">
    <property type="entry name" value="Cyt_P450_sf"/>
</dbReference>
<evidence type="ECO:0000256" key="7">
    <source>
        <dbReference type="ARBA" id="ARBA00022824"/>
    </source>
</evidence>
<keyword evidence="11 14" id="KW-0503">Monooxygenase</keyword>
<evidence type="ECO:0000256" key="1">
    <source>
        <dbReference type="ARBA" id="ARBA00001971"/>
    </source>
</evidence>
<dbReference type="PRINTS" id="PR00463">
    <property type="entry name" value="EP450I"/>
</dbReference>
<keyword evidence="15" id="KW-0812">Transmembrane</keyword>
<evidence type="ECO:0000256" key="14">
    <source>
        <dbReference type="RuleBase" id="RU000461"/>
    </source>
</evidence>
<name>A0A0A9YVM1_LYGHE</name>
<proteinExistence type="inferred from homology"/>
<keyword evidence="7" id="KW-0256">Endoplasmic reticulum</keyword>
<reference evidence="16" key="1">
    <citation type="journal article" date="2014" name="PLoS ONE">
        <title>Transcriptome-Based Identification of ABC Transporters in the Western Tarnished Plant Bug Lygus hesperus.</title>
        <authorList>
            <person name="Hull J.J."/>
            <person name="Chaney K."/>
            <person name="Geib S.M."/>
            <person name="Fabrick J.A."/>
            <person name="Brent C.S."/>
            <person name="Walsh D."/>
            <person name="Lavine L.C."/>
        </authorList>
    </citation>
    <scope>NUCLEOTIDE SEQUENCE</scope>
</reference>
<keyword evidence="5 13" id="KW-0349">Heme</keyword>
<evidence type="ECO:0000256" key="4">
    <source>
        <dbReference type="ARBA" id="ARBA00010617"/>
    </source>
</evidence>
<dbReference type="EMBL" id="GBHO01008481">
    <property type="protein sequence ID" value="JAG35123.1"/>
    <property type="molecule type" value="Transcribed_RNA"/>
</dbReference>
<dbReference type="InterPro" id="IPR001128">
    <property type="entry name" value="Cyt_P450"/>
</dbReference>
<dbReference type="InterPro" id="IPR017972">
    <property type="entry name" value="Cyt_P450_CS"/>
</dbReference>
<evidence type="ECO:0000256" key="13">
    <source>
        <dbReference type="PIRSR" id="PIRSR602401-1"/>
    </source>
</evidence>
<sequence>SSIMESVINGLVEFIHDNSVVILLSVCSVYFTVTYGYVPFNFWKNLGVPQVNVRYPFVGNFLESLKVPIHEISVSVYQAFPNERFIGTYNLQQPVLILRDPDLIEAVLVKDFSSMPNRGNNLDLNGGKFQKHLVNLKDDQWKNTRNKLSPAFTPGKLKGMYAQVMEITESFMTNVLKDFEDGRHFEVHDEVNRLTMDIIFSCGFGLDIDTINHPESELRTMGLAAFKLTSWTKIVFALRALPRPVREVIWKLTPNSGRYDEFFTNIVDSSIKHKKMNNITRPDFLYLLNEIKEKEEELIKMKQIDPNDPNTFDHTTLLSNAWGFFVVGFDSTSKSISFCLYELSINQDVQEKLYKEVSAVQKKHGGFPTYEALHEMVYLDQVIHETLRIHPALPGVSRKVSKAYRLPGTDVIIPAGANVFLPIYALHHDPLHFPDPETFRPERFDEGKKSIRKGTYLPFGDGPRYCIGSRFAIMSLKLAISTIVGKYKISSCKKTEFPMKYDPKSFLLAPKGGIWVTIQPRS</sequence>
<evidence type="ECO:0000256" key="9">
    <source>
        <dbReference type="ARBA" id="ARBA00023002"/>
    </source>
</evidence>
<keyword evidence="15" id="KW-1133">Transmembrane helix</keyword>
<accession>A0A0A9YVM1</accession>
<dbReference type="GO" id="GO:0004497">
    <property type="term" value="F:monooxygenase activity"/>
    <property type="evidence" value="ECO:0007669"/>
    <property type="project" value="UniProtKB-KW"/>
</dbReference>
<dbReference type="GO" id="GO:0020037">
    <property type="term" value="F:heme binding"/>
    <property type="evidence" value="ECO:0007669"/>
    <property type="project" value="InterPro"/>
</dbReference>
<dbReference type="PANTHER" id="PTHR24292">
    <property type="entry name" value="CYTOCHROME P450"/>
    <property type="match status" value="1"/>
</dbReference>
<dbReference type="GO" id="GO:0005789">
    <property type="term" value="C:endoplasmic reticulum membrane"/>
    <property type="evidence" value="ECO:0007669"/>
    <property type="project" value="UniProtKB-SubCell"/>
</dbReference>
<evidence type="ECO:0000256" key="6">
    <source>
        <dbReference type="ARBA" id="ARBA00022723"/>
    </source>
</evidence>
<dbReference type="SUPFAM" id="SSF48264">
    <property type="entry name" value="Cytochrome P450"/>
    <property type="match status" value="1"/>
</dbReference>
<feature type="transmembrane region" description="Helical" evidence="15">
    <location>
        <begin position="20"/>
        <end position="38"/>
    </location>
</feature>
<organism evidence="16">
    <name type="scientific">Lygus hesperus</name>
    <name type="common">Western plant bug</name>
    <dbReference type="NCBI Taxonomy" id="30085"/>
    <lineage>
        <taxon>Eukaryota</taxon>
        <taxon>Metazoa</taxon>
        <taxon>Ecdysozoa</taxon>
        <taxon>Arthropoda</taxon>
        <taxon>Hexapoda</taxon>
        <taxon>Insecta</taxon>
        <taxon>Pterygota</taxon>
        <taxon>Neoptera</taxon>
        <taxon>Paraneoptera</taxon>
        <taxon>Hemiptera</taxon>
        <taxon>Heteroptera</taxon>
        <taxon>Panheteroptera</taxon>
        <taxon>Cimicomorpha</taxon>
        <taxon>Miridae</taxon>
        <taxon>Mirini</taxon>
        <taxon>Lygus</taxon>
    </lineage>
</organism>
<dbReference type="PRINTS" id="PR00385">
    <property type="entry name" value="P450"/>
</dbReference>
<dbReference type="PROSITE" id="PS00086">
    <property type="entry name" value="CYTOCHROME_P450"/>
    <property type="match status" value="1"/>
</dbReference>
<dbReference type="Pfam" id="PF00067">
    <property type="entry name" value="p450"/>
    <property type="match status" value="1"/>
</dbReference>
<evidence type="ECO:0000256" key="10">
    <source>
        <dbReference type="ARBA" id="ARBA00023004"/>
    </source>
</evidence>
<comment type="subcellular location">
    <subcellularLocation>
        <location evidence="3">Endoplasmic reticulum membrane</location>
        <topology evidence="3">Peripheral membrane protein</topology>
    </subcellularLocation>
    <subcellularLocation>
        <location evidence="2">Microsome membrane</location>
        <topology evidence="2">Peripheral membrane protein</topology>
    </subcellularLocation>
</comment>
<evidence type="ECO:0000256" key="5">
    <source>
        <dbReference type="ARBA" id="ARBA00022617"/>
    </source>
</evidence>
<evidence type="ECO:0000256" key="3">
    <source>
        <dbReference type="ARBA" id="ARBA00004406"/>
    </source>
</evidence>
<keyword evidence="6 13" id="KW-0479">Metal-binding</keyword>
<comment type="cofactor">
    <cofactor evidence="1 13">
        <name>heme</name>
        <dbReference type="ChEBI" id="CHEBI:30413"/>
    </cofactor>
</comment>
<keyword evidence="9 14" id="KW-0560">Oxidoreductase</keyword>
<dbReference type="GO" id="GO:0005506">
    <property type="term" value="F:iron ion binding"/>
    <property type="evidence" value="ECO:0007669"/>
    <property type="project" value="InterPro"/>
</dbReference>
<evidence type="ECO:0000256" key="2">
    <source>
        <dbReference type="ARBA" id="ARBA00004174"/>
    </source>
</evidence>
<reference evidence="16" key="2">
    <citation type="submission" date="2014-07" db="EMBL/GenBank/DDBJ databases">
        <authorList>
            <person name="Hull J."/>
        </authorList>
    </citation>
    <scope>NUCLEOTIDE SEQUENCE</scope>
</reference>
<dbReference type="InterPro" id="IPR002401">
    <property type="entry name" value="Cyt_P450_E_grp-I"/>
</dbReference>
<keyword evidence="8" id="KW-0492">Microsome</keyword>